<sequence>MHSFFITGTDTNIGKTAVTCSLIAKYIEEGFRVGGMKPVAAGCFIENGHIIYEDVQKIIEVSNVDLITNQINPYQFEAPIAPHISFKKNKKEIDIHLIKKHLQLFKKQMDYLFIEGAGGFAVPLTENFSTVDLIKALDIPVILVVGMRLGCINHALLTVESILNKKIKLCGWVANRIDQHMLAYEENISFLKERIEAPCLGEVPYLKNFDPYKASKFIDINKLNDKVRED</sequence>
<keyword evidence="1 8" id="KW-0963">Cytoplasm</keyword>
<dbReference type="GO" id="GO:0000287">
    <property type="term" value="F:magnesium ion binding"/>
    <property type="evidence" value="ECO:0007669"/>
    <property type="project" value="UniProtKB-UniRule"/>
</dbReference>
<dbReference type="InterPro" id="IPR004472">
    <property type="entry name" value="DTB_synth_BioD"/>
</dbReference>
<feature type="binding site" evidence="8">
    <location>
        <position position="115"/>
    </location>
    <ligand>
        <name>Mg(2+)</name>
        <dbReference type="ChEBI" id="CHEBI:18420"/>
    </ligand>
</feature>
<dbReference type="PIRSF" id="PIRSF006755">
    <property type="entry name" value="DTB_synth"/>
    <property type="match status" value="1"/>
</dbReference>
<keyword evidence="7 8" id="KW-0460">Magnesium</keyword>
<reference evidence="9 10" key="1">
    <citation type="journal article" date="2019" name="ISME J.">
        <title>Evolution in action: habitat transition from sediment to the pelagial leads to genome streamlining in Methylophilaceae.</title>
        <authorList>
            <person name="Salcher M."/>
            <person name="Schaefle D."/>
            <person name="Kaspar M."/>
            <person name="Neuenschwander S.M."/>
            <person name="Ghai R."/>
        </authorList>
    </citation>
    <scope>NUCLEOTIDE SEQUENCE [LARGE SCALE GENOMIC DNA]</scope>
    <source>
        <strain evidence="9 10">MMS-RI-1</strain>
    </source>
</reference>
<dbReference type="HAMAP" id="MF_00336">
    <property type="entry name" value="BioD"/>
    <property type="match status" value="1"/>
</dbReference>
<dbReference type="RefSeq" id="WP_139883647.1">
    <property type="nucleotide sequence ID" value="NZ_CP040986.1"/>
</dbReference>
<evidence type="ECO:0000313" key="10">
    <source>
        <dbReference type="Proteomes" id="UP000312102"/>
    </source>
</evidence>
<dbReference type="InterPro" id="IPR027417">
    <property type="entry name" value="P-loop_NTPase"/>
</dbReference>
<evidence type="ECO:0000256" key="7">
    <source>
        <dbReference type="ARBA" id="ARBA00022842"/>
    </source>
</evidence>
<proteinExistence type="inferred from homology"/>
<comment type="similarity">
    <text evidence="8">Belongs to the dethiobiotin synthetase family.</text>
</comment>
<dbReference type="Gene3D" id="3.40.50.300">
    <property type="entry name" value="P-loop containing nucleotide triphosphate hydrolases"/>
    <property type="match status" value="1"/>
</dbReference>
<accession>A0AAE6FTQ6</accession>
<gene>
    <name evidence="8 9" type="primary">bioD</name>
    <name evidence="9" type="ORF">FIT61_05110</name>
</gene>
<evidence type="ECO:0000256" key="4">
    <source>
        <dbReference type="ARBA" id="ARBA00022741"/>
    </source>
</evidence>
<dbReference type="CDD" id="cd03109">
    <property type="entry name" value="DTBS"/>
    <property type="match status" value="1"/>
</dbReference>
<dbReference type="GO" id="GO:0009102">
    <property type="term" value="P:biotin biosynthetic process"/>
    <property type="evidence" value="ECO:0007669"/>
    <property type="project" value="UniProtKB-UniRule"/>
</dbReference>
<evidence type="ECO:0000256" key="2">
    <source>
        <dbReference type="ARBA" id="ARBA00022598"/>
    </source>
</evidence>
<comment type="subunit">
    <text evidence="8">Homodimer.</text>
</comment>
<protein>
    <recommendedName>
        <fullName evidence="8">ATP-dependent dethiobiotin synthetase BioD</fullName>
        <ecNumber evidence="8">6.3.3.3</ecNumber>
    </recommendedName>
    <alternativeName>
        <fullName evidence="8">DTB synthetase</fullName>
        <shortName evidence="8">DTBS</shortName>
    </alternativeName>
    <alternativeName>
        <fullName evidence="8">Dethiobiotin synthase</fullName>
    </alternativeName>
</protein>
<evidence type="ECO:0000256" key="1">
    <source>
        <dbReference type="ARBA" id="ARBA00022490"/>
    </source>
</evidence>
<keyword evidence="5 8" id="KW-0093">Biotin biosynthesis</keyword>
<feature type="binding site" evidence="8">
    <location>
        <begin position="175"/>
        <end position="176"/>
    </location>
    <ligand>
        <name>ATP</name>
        <dbReference type="ChEBI" id="CHEBI:30616"/>
    </ligand>
</feature>
<feature type="binding site" evidence="8">
    <location>
        <begin position="115"/>
        <end position="118"/>
    </location>
    <ligand>
        <name>ATP</name>
        <dbReference type="ChEBI" id="CHEBI:30616"/>
    </ligand>
</feature>
<dbReference type="KEGG" id="mrk:FIT61_05110"/>
<comment type="catalytic activity">
    <reaction evidence="8">
        <text>(7R,8S)-7,8-diammoniononanoate + CO2 + ATP = (4R,5S)-dethiobiotin + ADP + phosphate + 3 H(+)</text>
        <dbReference type="Rhea" id="RHEA:15805"/>
        <dbReference type="ChEBI" id="CHEBI:15378"/>
        <dbReference type="ChEBI" id="CHEBI:16526"/>
        <dbReference type="ChEBI" id="CHEBI:30616"/>
        <dbReference type="ChEBI" id="CHEBI:43474"/>
        <dbReference type="ChEBI" id="CHEBI:149469"/>
        <dbReference type="ChEBI" id="CHEBI:149473"/>
        <dbReference type="ChEBI" id="CHEBI:456216"/>
        <dbReference type="EC" id="6.3.3.3"/>
    </reaction>
</comment>
<organism evidence="9 10">
    <name type="scientific">Candidatus Methylopumilus rimovensis</name>
    <dbReference type="NCBI Taxonomy" id="2588535"/>
    <lineage>
        <taxon>Bacteria</taxon>
        <taxon>Pseudomonadati</taxon>
        <taxon>Pseudomonadota</taxon>
        <taxon>Betaproteobacteria</taxon>
        <taxon>Nitrosomonadales</taxon>
        <taxon>Methylophilaceae</taxon>
        <taxon>Candidatus Methylopumilus</taxon>
    </lineage>
</organism>
<feature type="binding site" evidence="8">
    <location>
        <position position="54"/>
    </location>
    <ligand>
        <name>ATP</name>
        <dbReference type="ChEBI" id="CHEBI:30616"/>
    </ligand>
</feature>
<comment type="caution">
    <text evidence="8">Lacks conserved residue(s) required for the propagation of feature annotation.</text>
</comment>
<evidence type="ECO:0000256" key="8">
    <source>
        <dbReference type="HAMAP-Rule" id="MF_00336"/>
    </source>
</evidence>
<name>A0AAE6FTQ6_9PROT</name>
<feature type="binding site" evidence="8">
    <location>
        <position position="54"/>
    </location>
    <ligand>
        <name>Mg(2+)</name>
        <dbReference type="ChEBI" id="CHEBI:18420"/>
    </ligand>
</feature>
<dbReference type="Proteomes" id="UP000312102">
    <property type="component" value="Chromosome"/>
</dbReference>
<evidence type="ECO:0000256" key="6">
    <source>
        <dbReference type="ARBA" id="ARBA00022840"/>
    </source>
</evidence>
<dbReference type="GO" id="GO:0042803">
    <property type="term" value="F:protein homodimerization activity"/>
    <property type="evidence" value="ECO:0007669"/>
    <property type="project" value="UniProtKB-ARBA"/>
</dbReference>
<dbReference type="FunFam" id="3.40.50.300:FF:000292">
    <property type="entry name" value="ATP-dependent dethiobiotin synthetase BioD"/>
    <property type="match status" value="1"/>
</dbReference>
<keyword evidence="3 8" id="KW-0479">Metal-binding</keyword>
<comment type="subcellular location">
    <subcellularLocation>
        <location evidence="8">Cytoplasm</location>
    </subcellularLocation>
</comment>
<dbReference type="Pfam" id="PF13500">
    <property type="entry name" value="AAA_26"/>
    <property type="match status" value="1"/>
</dbReference>
<dbReference type="SUPFAM" id="SSF52540">
    <property type="entry name" value="P-loop containing nucleoside triphosphate hydrolases"/>
    <property type="match status" value="1"/>
</dbReference>
<dbReference type="GO" id="GO:0005829">
    <property type="term" value="C:cytosol"/>
    <property type="evidence" value="ECO:0007669"/>
    <property type="project" value="TreeGrafter"/>
</dbReference>
<dbReference type="GO" id="GO:0004141">
    <property type="term" value="F:dethiobiotin synthase activity"/>
    <property type="evidence" value="ECO:0007669"/>
    <property type="project" value="UniProtKB-UniRule"/>
</dbReference>
<dbReference type="EC" id="6.3.3.3" evidence="8"/>
<evidence type="ECO:0000256" key="5">
    <source>
        <dbReference type="ARBA" id="ARBA00022756"/>
    </source>
</evidence>
<evidence type="ECO:0000256" key="3">
    <source>
        <dbReference type="ARBA" id="ARBA00022723"/>
    </source>
</evidence>
<comment type="cofactor">
    <cofactor evidence="8">
        <name>Mg(2+)</name>
        <dbReference type="ChEBI" id="CHEBI:18420"/>
    </cofactor>
</comment>
<evidence type="ECO:0000313" key="9">
    <source>
        <dbReference type="EMBL" id="QDD13806.1"/>
    </source>
</evidence>
<keyword evidence="6 8" id="KW-0067">ATP-binding</keyword>
<keyword evidence="2 8" id="KW-0436">Ligase</keyword>
<dbReference type="PANTHER" id="PTHR43210">
    <property type="entry name" value="DETHIOBIOTIN SYNTHETASE"/>
    <property type="match status" value="1"/>
</dbReference>
<feature type="active site" evidence="8">
    <location>
        <position position="37"/>
    </location>
</feature>
<dbReference type="PANTHER" id="PTHR43210:SF5">
    <property type="entry name" value="DETHIOBIOTIN SYNTHETASE"/>
    <property type="match status" value="1"/>
</dbReference>
<dbReference type="AlphaFoldDB" id="A0AAE6FTQ6"/>
<dbReference type="NCBIfam" id="TIGR00347">
    <property type="entry name" value="bioD"/>
    <property type="match status" value="1"/>
</dbReference>
<comment type="function">
    <text evidence="8">Catalyzes a mechanistically unusual reaction, the ATP-dependent insertion of CO2 between the N7 and N8 nitrogen atoms of 7,8-diaminopelargonic acid (DAPA, also called 7,8-diammoniononanoate) to form a ureido ring.</text>
</comment>
<feature type="binding site" evidence="8">
    <location>
        <begin position="204"/>
        <end position="206"/>
    </location>
    <ligand>
        <name>ATP</name>
        <dbReference type="ChEBI" id="CHEBI:30616"/>
    </ligand>
</feature>
<feature type="binding site" evidence="8">
    <location>
        <position position="16"/>
    </location>
    <ligand>
        <name>Mg(2+)</name>
        <dbReference type="ChEBI" id="CHEBI:18420"/>
    </ligand>
</feature>
<dbReference type="EMBL" id="CP040986">
    <property type="protein sequence ID" value="QDD13806.1"/>
    <property type="molecule type" value="Genomic_DNA"/>
</dbReference>
<comment type="pathway">
    <text evidence="8">Cofactor biosynthesis; biotin biosynthesis; biotin from 7,8-diaminononanoate: step 1/2.</text>
</comment>
<keyword evidence="4 8" id="KW-0547">Nucleotide-binding</keyword>
<dbReference type="GO" id="GO:0005524">
    <property type="term" value="F:ATP binding"/>
    <property type="evidence" value="ECO:0007669"/>
    <property type="project" value="UniProtKB-UniRule"/>
</dbReference>
<keyword evidence="10" id="KW-1185">Reference proteome</keyword>